<dbReference type="CDD" id="cd03789">
    <property type="entry name" value="GT9_LPS_heptosyltransferase"/>
    <property type="match status" value="1"/>
</dbReference>
<name>A0A7X0LLI1_9BACT</name>
<evidence type="ECO:0000256" key="1">
    <source>
        <dbReference type="ARBA" id="ARBA00022676"/>
    </source>
</evidence>
<dbReference type="InterPro" id="IPR002201">
    <property type="entry name" value="Glyco_trans_9"/>
</dbReference>
<evidence type="ECO:0000256" key="5">
    <source>
        <dbReference type="ARBA" id="ARBA00047503"/>
    </source>
</evidence>
<dbReference type="InterPro" id="IPR051199">
    <property type="entry name" value="LPS_LOS_Heptosyltrfase"/>
</dbReference>
<protein>
    <recommendedName>
        <fullName evidence="4">lipopolysaccharide heptosyltransferase II</fullName>
        <ecNumber evidence="4">2.4.99.24</ecNumber>
    </recommendedName>
</protein>
<dbReference type="AlphaFoldDB" id="A0A7X0LLI1"/>
<gene>
    <name evidence="6" type="ORF">HNQ40_002740</name>
</gene>
<dbReference type="NCBIfam" id="TIGR02195">
    <property type="entry name" value="heptsyl_trn_II"/>
    <property type="match status" value="1"/>
</dbReference>
<dbReference type="RefSeq" id="WP_184678427.1">
    <property type="nucleotide sequence ID" value="NZ_JACHGY010000001.1"/>
</dbReference>
<keyword evidence="2 6" id="KW-0808">Transferase</keyword>
<dbReference type="Proteomes" id="UP000541810">
    <property type="component" value="Unassembled WGS sequence"/>
</dbReference>
<comment type="caution">
    <text evidence="6">The sequence shown here is derived from an EMBL/GenBank/DDBJ whole genome shotgun (WGS) entry which is preliminary data.</text>
</comment>
<dbReference type="SUPFAM" id="SSF53756">
    <property type="entry name" value="UDP-Glycosyltransferase/glycogen phosphorylase"/>
    <property type="match status" value="1"/>
</dbReference>
<dbReference type="GO" id="GO:0009244">
    <property type="term" value="P:lipopolysaccharide core region biosynthetic process"/>
    <property type="evidence" value="ECO:0007669"/>
    <property type="project" value="TreeGrafter"/>
</dbReference>
<evidence type="ECO:0000313" key="6">
    <source>
        <dbReference type="EMBL" id="MBB6430934.1"/>
    </source>
</evidence>
<dbReference type="Pfam" id="PF01075">
    <property type="entry name" value="Glyco_transf_9"/>
    <property type="match status" value="1"/>
</dbReference>
<dbReference type="InterPro" id="IPR011910">
    <property type="entry name" value="RfaF"/>
</dbReference>
<proteinExistence type="inferred from homology"/>
<evidence type="ECO:0000256" key="3">
    <source>
        <dbReference type="ARBA" id="ARBA00043995"/>
    </source>
</evidence>
<comment type="catalytic activity">
    <reaction evidence="5">
        <text>an L-alpha-D-Hep-(1-&gt;5)-[alpha-Kdo-(2-&gt;4)]-alpha-Kdo-(2-&gt;6)-lipid A + ADP-L-glycero-beta-D-manno-heptose = an L-alpha-D-Hep-(1-&gt;3)-L-alpha-D-Hep-(1-&gt;5)-[alpha-Kdo-(2-&gt;4)]-alpha-Kdo-(2-&gt;6)-lipid A + ADP + H(+)</text>
        <dbReference type="Rhea" id="RHEA:74071"/>
        <dbReference type="ChEBI" id="CHEBI:15378"/>
        <dbReference type="ChEBI" id="CHEBI:61506"/>
        <dbReference type="ChEBI" id="CHEBI:193068"/>
        <dbReference type="ChEBI" id="CHEBI:193069"/>
        <dbReference type="ChEBI" id="CHEBI:456216"/>
        <dbReference type="EC" id="2.4.99.24"/>
    </reaction>
</comment>
<organism evidence="6 7">
    <name type="scientific">Algisphaera agarilytica</name>
    <dbReference type="NCBI Taxonomy" id="1385975"/>
    <lineage>
        <taxon>Bacteria</taxon>
        <taxon>Pseudomonadati</taxon>
        <taxon>Planctomycetota</taxon>
        <taxon>Phycisphaerae</taxon>
        <taxon>Phycisphaerales</taxon>
        <taxon>Phycisphaeraceae</taxon>
        <taxon>Algisphaera</taxon>
    </lineage>
</organism>
<dbReference type="EMBL" id="JACHGY010000001">
    <property type="protein sequence ID" value="MBB6430934.1"/>
    <property type="molecule type" value="Genomic_DNA"/>
</dbReference>
<keyword evidence="1 6" id="KW-0328">Glycosyltransferase</keyword>
<reference evidence="6 7" key="1">
    <citation type="submission" date="2020-08" db="EMBL/GenBank/DDBJ databases">
        <title>Genomic Encyclopedia of Type Strains, Phase IV (KMG-IV): sequencing the most valuable type-strain genomes for metagenomic binning, comparative biology and taxonomic classification.</title>
        <authorList>
            <person name="Goeker M."/>
        </authorList>
    </citation>
    <scope>NUCLEOTIDE SEQUENCE [LARGE SCALE GENOMIC DNA]</scope>
    <source>
        <strain evidence="6 7">DSM 103725</strain>
    </source>
</reference>
<comment type="similarity">
    <text evidence="3">Belongs to the glycosyltransferase 9 family.</text>
</comment>
<dbReference type="GO" id="GO:0008713">
    <property type="term" value="F:ADP-heptose-lipopolysaccharide heptosyltransferase activity"/>
    <property type="evidence" value="ECO:0007669"/>
    <property type="project" value="UniProtKB-EC"/>
</dbReference>
<dbReference type="GO" id="GO:0005829">
    <property type="term" value="C:cytosol"/>
    <property type="evidence" value="ECO:0007669"/>
    <property type="project" value="TreeGrafter"/>
</dbReference>
<dbReference type="Gene3D" id="3.40.50.2000">
    <property type="entry name" value="Glycogen Phosphorylase B"/>
    <property type="match status" value="2"/>
</dbReference>
<dbReference type="EC" id="2.4.99.24" evidence="4"/>
<accession>A0A7X0LLI1</accession>
<keyword evidence="7" id="KW-1185">Reference proteome</keyword>
<evidence type="ECO:0000256" key="4">
    <source>
        <dbReference type="ARBA" id="ARBA00044042"/>
    </source>
</evidence>
<sequence>MAKRDQHQPAERLLVVLPTWFGDILMATPTLRALKRLWPDTQLSVLVRESVAELVEGLPYIDHHVPVLMKGKGASAFRLAKRLSKQKYDAAILLPNSFRSAALVSMAGIPRRIGYERDGRGVLLTDKLIPRRDGRKFLPVPTLDYYLSIVHYLGGEAYEGDHLMEVATRPEDDERAAGLLAGAKGKPVVLLNPGAQKEFKRWPAERFAQLAARCSNELGCAVAVTGSPAERDVLARVTGAATTTIIDLPKAGMNVRLLKSVTKQCALMVTNDTGPRHLAAACDTPLVTLFGPTTPEWTEIGYDKERQVVARDAGHAESMKQIGVDEVFDAARDLLSSSQAKVGS</sequence>
<dbReference type="PANTHER" id="PTHR30160">
    <property type="entry name" value="TETRAACYLDISACCHARIDE 4'-KINASE-RELATED"/>
    <property type="match status" value="1"/>
</dbReference>
<evidence type="ECO:0000313" key="7">
    <source>
        <dbReference type="Proteomes" id="UP000541810"/>
    </source>
</evidence>
<dbReference type="PANTHER" id="PTHR30160:SF7">
    <property type="entry name" value="ADP-HEPTOSE--LPS HEPTOSYLTRANSFERASE 2"/>
    <property type="match status" value="1"/>
</dbReference>
<evidence type="ECO:0000256" key="2">
    <source>
        <dbReference type="ARBA" id="ARBA00022679"/>
    </source>
</evidence>